<reference evidence="1" key="1">
    <citation type="submission" date="2022-02" db="EMBL/GenBank/DDBJ databases">
        <title>Plant Genome Project.</title>
        <authorList>
            <person name="Zhang R.-G."/>
        </authorList>
    </citation>
    <scope>NUCLEOTIDE SEQUENCE</scope>
    <source>
        <strain evidence="1">AT1</strain>
    </source>
</reference>
<dbReference type="Proteomes" id="UP001062846">
    <property type="component" value="Chromosome 11"/>
</dbReference>
<evidence type="ECO:0000313" key="2">
    <source>
        <dbReference type="Proteomes" id="UP001062846"/>
    </source>
</evidence>
<keyword evidence="2" id="KW-1185">Reference proteome</keyword>
<comment type="caution">
    <text evidence="1">The sequence shown here is derived from an EMBL/GenBank/DDBJ whole genome shotgun (WGS) entry which is preliminary data.</text>
</comment>
<dbReference type="EMBL" id="CM046398">
    <property type="protein sequence ID" value="KAI8531720.1"/>
    <property type="molecule type" value="Genomic_DNA"/>
</dbReference>
<protein>
    <submittedName>
        <fullName evidence="1">Uncharacterized protein</fullName>
    </submittedName>
</protein>
<accession>A0ACC0LST8</accession>
<sequence>MAGSSSRDEEEAEYGVLLYYKFTSIPDLDNLFTFFDSNCRSLSLLGRVRLSPNGVNVTVGGKLSSLKNHIAAVSSNSLFDGTDFKLASCRRPANDKVAQECGFTSLSIRVVKELVTFSCHPLLKSPDVSNAGRHLSAAEFHSVIQHAGKFLEKEGPDDHKKLVLLDARNLYETRIGKFQPPNVETLDPEIRQYSDLQYWIDNNSEELRGNCVLMYCTGGIRCETASAYLRSKGDGFENVFQLFGGIQRYLEQFPDGGFFKGKNFVFDHRVSVGSSDANILGTCLLCSSPFDDYSSRSRCTYCRMLVLVCDSCRKKGSQYICELCQKNGKTVGSIPLIENDESQELFIPNEPEGVPTSDHTGFSPQLPWRNGTKPSRKLRILCLHGFRQNASSFKGRTASLAKKLKNFADLVFINAPHELPFIYQTGLRDPNSCPPSSVPPNPPPPSNNCSKKFAWFISPDFSCRSGTNWEIADCPFDPLQYMQQTDGFDASLAYLKGVFSRAGPFDGILGFSQGAAMVALVCAQNRATKGQIDFRFAILCSGFAVELADYEKGSINCPSLHIFGNDQGNDRQISSQASRELASLFDDGCSVVSRCFLYSTKNVPDVGQPTAASHPQLLKEGEITPGITSEEYISRRKRILELLPDKSLAIIAAAPVKMMTDVVPYTYRQDADYSYITGCQQPGGVAVLGHDCGLCMFMPEASPEDVLWQGQIAGVDAALQTFKAEQSYPMSKLRTILPDMIRSSSRLFHTGKTAMQTYTDLEAFQKAAHDGIVKDLSGYTHEARLIKSPAELKLMRDSASIGCQALLQTMLHSKTYPYEAMLSAKVEYECKMRGAQRMAFNPVVGGGPNGSVVHYSRNDQKINDGDLVLMDIGCELHGYVSDLTRTWPPYGRFSPVHEELYELILETNKECLDLCKPGMSIGSIHNYSVNKLRKGFKEIGILKDDRRDSYPQLNPTNIGHYLGMDVHDCSTISYHRPLKPGVVITIEPGVYIPTGFNCPERYQGIGIRIEDEVLITESGYEVLSGSLPKEIKHIESLLNNYGHATGMDTHTVARAASS</sequence>
<organism evidence="1 2">
    <name type="scientific">Rhododendron molle</name>
    <name type="common">Chinese azalea</name>
    <name type="synonym">Azalea mollis</name>
    <dbReference type="NCBI Taxonomy" id="49168"/>
    <lineage>
        <taxon>Eukaryota</taxon>
        <taxon>Viridiplantae</taxon>
        <taxon>Streptophyta</taxon>
        <taxon>Embryophyta</taxon>
        <taxon>Tracheophyta</taxon>
        <taxon>Spermatophyta</taxon>
        <taxon>Magnoliopsida</taxon>
        <taxon>eudicotyledons</taxon>
        <taxon>Gunneridae</taxon>
        <taxon>Pentapetalae</taxon>
        <taxon>asterids</taxon>
        <taxon>Ericales</taxon>
        <taxon>Ericaceae</taxon>
        <taxon>Ericoideae</taxon>
        <taxon>Rhodoreae</taxon>
        <taxon>Rhododendron</taxon>
    </lineage>
</organism>
<proteinExistence type="predicted"/>
<gene>
    <name evidence="1" type="ORF">RHMOL_Rhmol11G0157300</name>
</gene>
<name>A0ACC0LST8_RHOML</name>
<evidence type="ECO:0000313" key="1">
    <source>
        <dbReference type="EMBL" id="KAI8531720.1"/>
    </source>
</evidence>